<keyword evidence="2 6" id="KW-0732">Signal</keyword>
<evidence type="ECO:0000313" key="8">
    <source>
        <dbReference type="Proteomes" id="UP001596378"/>
    </source>
</evidence>
<proteinExistence type="predicted"/>
<comment type="caution">
    <text evidence="7">The sequence shown here is derived from an EMBL/GenBank/DDBJ whole genome shotgun (WGS) entry which is preliminary data.</text>
</comment>
<evidence type="ECO:0000256" key="1">
    <source>
        <dbReference type="ARBA" id="ARBA00022475"/>
    </source>
</evidence>
<reference evidence="8" key="1">
    <citation type="journal article" date="2019" name="Int. J. Syst. Evol. Microbiol.">
        <title>The Global Catalogue of Microorganisms (GCM) 10K type strain sequencing project: providing services to taxonomists for standard genome sequencing and annotation.</title>
        <authorList>
            <consortium name="The Broad Institute Genomics Platform"/>
            <consortium name="The Broad Institute Genome Sequencing Center for Infectious Disease"/>
            <person name="Wu L."/>
            <person name="Ma J."/>
        </authorList>
    </citation>
    <scope>NUCLEOTIDE SEQUENCE [LARGE SCALE GENOMIC DNA]</scope>
    <source>
        <strain evidence="8">KCTC 12907</strain>
    </source>
</reference>
<accession>A0ABW2FB18</accession>
<dbReference type="RefSeq" id="WP_378052603.1">
    <property type="nucleotide sequence ID" value="NZ_JBHMDN010000055.1"/>
</dbReference>
<dbReference type="Gene3D" id="3.40.190.10">
    <property type="entry name" value="Periplasmic binding protein-like II"/>
    <property type="match status" value="2"/>
</dbReference>
<evidence type="ECO:0000256" key="5">
    <source>
        <dbReference type="ARBA" id="ARBA00023288"/>
    </source>
</evidence>
<name>A0ABW2FB18_9BACL</name>
<evidence type="ECO:0000256" key="4">
    <source>
        <dbReference type="ARBA" id="ARBA00023139"/>
    </source>
</evidence>
<evidence type="ECO:0000313" key="7">
    <source>
        <dbReference type="EMBL" id="MFC7148782.1"/>
    </source>
</evidence>
<keyword evidence="5" id="KW-0449">Lipoprotein</keyword>
<dbReference type="PANTHER" id="PTHR43649:SF33">
    <property type="entry name" value="POLYGALACTURONAN_RHAMNOGALACTURONAN-BINDING PROTEIN YTCQ"/>
    <property type="match status" value="1"/>
</dbReference>
<dbReference type="EMBL" id="JBHTAI010000005">
    <property type="protein sequence ID" value="MFC7148782.1"/>
    <property type="molecule type" value="Genomic_DNA"/>
</dbReference>
<evidence type="ECO:0000256" key="3">
    <source>
        <dbReference type="ARBA" id="ARBA00023136"/>
    </source>
</evidence>
<gene>
    <name evidence="7" type="ORF">ACFQMJ_09615</name>
</gene>
<feature type="signal peptide" evidence="6">
    <location>
        <begin position="1"/>
        <end position="22"/>
    </location>
</feature>
<evidence type="ECO:0000256" key="2">
    <source>
        <dbReference type="ARBA" id="ARBA00022729"/>
    </source>
</evidence>
<organism evidence="7 8">
    <name type="scientific">Cohnella cellulosilytica</name>
    <dbReference type="NCBI Taxonomy" id="986710"/>
    <lineage>
        <taxon>Bacteria</taxon>
        <taxon>Bacillati</taxon>
        <taxon>Bacillota</taxon>
        <taxon>Bacilli</taxon>
        <taxon>Bacillales</taxon>
        <taxon>Paenibacillaceae</taxon>
        <taxon>Cohnella</taxon>
    </lineage>
</organism>
<sequence length="536" mass="59800">MSTWKRARDASLALAVAAAALAGCSGGKSNEEGGAANASGSASKAPVSSGFPIVEEPIALKVFSRLDPQLKPYEEMYLFKEMEAKTNIRIQWDSPAITAAGERLNLLMSSNDMPDVILKSNASKQQISSFAAQGQLLPLDEYLDYAPNVTAILDANPEVRQAITSPDGHIYFLPTVYDYDARNVGRYPLINVKWLDKLKLSAPTTSDELLDVLRAFKSGDPNGNGQPDEIPYNAHTIDMAMIGIQGMFGLDQDIVGGVGFGANVEDGKVNLWADDDRFRDALHYFKQLYDEGLVDPEIFTQDDKLYFGKLADGRIGYTPLYQPRNAGEYAQDYDAITPIKGPSGDQLWPFLNFKASTIAFVMTKNNKYPEASMRWADYFYTDEGATLMYLGKEGETYDKQADGTMAYRKEILESSNGFENEMGKWTMFPGGGELGYYQEKHIRPTMEGTPMSGYIEKVRDYLPANRYSEPMMDPALSERYTQIMKDLGTYVKEMRAKFVLGNESFDKWDEYVRQLDRIGIKEAEQILTEQLGLAGQ</sequence>
<keyword evidence="3" id="KW-0472">Membrane</keyword>
<dbReference type="PANTHER" id="PTHR43649">
    <property type="entry name" value="ARABINOSE-BINDING PROTEIN-RELATED"/>
    <property type="match status" value="1"/>
</dbReference>
<dbReference type="Pfam" id="PF01547">
    <property type="entry name" value="SBP_bac_1"/>
    <property type="match status" value="1"/>
</dbReference>
<dbReference type="PROSITE" id="PS51257">
    <property type="entry name" value="PROKAR_LIPOPROTEIN"/>
    <property type="match status" value="1"/>
</dbReference>
<keyword evidence="4" id="KW-0564">Palmitate</keyword>
<dbReference type="SUPFAM" id="SSF53850">
    <property type="entry name" value="Periplasmic binding protein-like II"/>
    <property type="match status" value="1"/>
</dbReference>
<protein>
    <submittedName>
        <fullName evidence="7">Extracellular solute-binding protein</fullName>
    </submittedName>
</protein>
<keyword evidence="1" id="KW-1003">Cell membrane</keyword>
<keyword evidence="8" id="KW-1185">Reference proteome</keyword>
<feature type="chain" id="PRO_5046086236" evidence="6">
    <location>
        <begin position="23"/>
        <end position="536"/>
    </location>
</feature>
<dbReference type="InterPro" id="IPR050490">
    <property type="entry name" value="Bact_solute-bd_prot1"/>
</dbReference>
<dbReference type="InterPro" id="IPR006059">
    <property type="entry name" value="SBP"/>
</dbReference>
<evidence type="ECO:0000256" key="6">
    <source>
        <dbReference type="SAM" id="SignalP"/>
    </source>
</evidence>
<dbReference type="Proteomes" id="UP001596378">
    <property type="component" value="Unassembled WGS sequence"/>
</dbReference>